<evidence type="ECO:0000256" key="2">
    <source>
        <dbReference type="SAM" id="SignalP"/>
    </source>
</evidence>
<evidence type="ECO:0000256" key="1">
    <source>
        <dbReference type="SAM" id="Phobius"/>
    </source>
</evidence>
<dbReference type="Proteomes" id="UP000887575">
    <property type="component" value="Unassembled WGS sequence"/>
</dbReference>
<feature type="transmembrane region" description="Helical" evidence="1">
    <location>
        <begin position="107"/>
        <end position="130"/>
    </location>
</feature>
<protein>
    <submittedName>
        <fullName evidence="4">Transmembrane protein</fullName>
    </submittedName>
</protein>
<evidence type="ECO:0000313" key="3">
    <source>
        <dbReference type="Proteomes" id="UP000887575"/>
    </source>
</evidence>
<dbReference type="WBParaSite" id="MBELARI_LOCUS10633">
    <property type="protein sequence ID" value="MBELARI_LOCUS10633"/>
    <property type="gene ID" value="MBELARI_LOCUS10633"/>
</dbReference>
<name>A0AAF3E9P7_9BILA</name>
<keyword evidence="1" id="KW-1133">Transmembrane helix</keyword>
<keyword evidence="1" id="KW-0472">Membrane</keyword>
<evidence type="ECO:0000313" key="4">
    <source>
        <dbReference type="WBParaSite" id="MBELARI_LOCUS10633"/>
    </source>
</evidence>
<proteinExistence type="predicted"/>
<sequence>MRSLWTTSFLLLQLNGIHLACFPTSSLIEKLLSNKSNSSLRGNDTNNETSHFDFSKLLRLRENDWRDAWDKPQIIWSPESRHHPDWGRHAATLSTEEKGRATRSSRVFSFLILGGVIGFVLYTYFAHVLLMRRLREREERAHLAALIQCSALIMASSAGHHQPTPPQRRRSLINMFRAFRL</sequence>
<dbReference type="AlphaFoldDB" id="A0AAF3E9P7"/>
<reference evidence="4" key="1">
    <citation type="submission" date="2024-02" db="UniProtKB">
        <authorList>
            <consortium name="WormBaseParasite"/>
        </authorList>
    </citation>
    <scope>IDENTIFICATION</scope>
</reference>
<organism evidence="3 4">
    <name type="scientific">Mesorhabditis belari</name>
    <dbReference type="NCBI Taxonomy" id="2138241"/>
    <lineage>
        <taxon>Eukaryota</taxon>
        <taxon>Metazoa</taxon>
        <taxon>Ecdysozoa</taxon>
        <taxon>Nematoda</taxon>
        <taxon>Chromadorea</taxon>
        <taxon>Rhabditida</taxon>
        <taxon>Rhabditina</taxon>
        <taxon>Rhabditomorpha</taxon>
        <taxon>Rhabditoidea</taxon>
        <taxon>Rhabditidae</taxon>
        <taxon>Mesorhabditinae</taxon>
        <taxon>Mesorhabditis</taxon>
    </lineage>
</organism>
<keyword evidence="2" id="KW-0732">Signal</keyword>
<feature type="chain" id="PRO_5042176416" evidence="2">
    <location>
        <begin position="21"/>
        <end position="181"/>
    </location>
</feature>
<feature type="signal peptide" evidence="2">
    <location>
        <begin position="1"/>
        <end position="20"/>
    </location>
</feature>
<accession>A0AAF3E9P7</accession>
<keyword evidence="1" id="KW-0812">Transmembrane</keyword>
<keyword evidence="3" id="KW-1185">Reference proteome</keyword>